<proteinExistence type="predicted"/>
<gene>
    <name evidence="2" type="ORF">J2X16_002103</name>
</gene>
<reference evidence="2 3" key="1">
    <citation type="submission" date="2023-07" db="EMBL/GenBank/DDBJ databases">
        <title>Sorghum-associated microbial communities from plants grown in Nebraska, USA.</title>
        <authorList>
            <person name="Schachtman D."/>
        </authorList>
    </citation>
    <scope>NUCLEOTIDE SEQUENCE [LARGE SCALE GENOMIC DNA]</scope>
    <source>
        <strain evidence="2 3">BE310</strain>
    </source>
</reference>
<keyword evidence="3" id="KW-1185">Reference proteome</keyword>
<keyword evidence="1" id="KW-0812">Transmembrane</keyword>
<keyword evidence="1" id="KW-0472">Membrane</keyword>
<evidence type="ECO:0000256" key="1">
    <source>
        <dbReference type="SAM" id="Phobius"/>
    </source>
</evidence>
<feature type="transmembrane region" description="Helical" evidence="1">
    <location>
        <begin position="7"/>
        <end position="26"/>
    </location>
</feature>
<sequence>MRLLHYFATLPAGKTVLWCYLLWYLVNVSALFDPSPAIWLNSAGISLVIGLALRLSVSSATGTATSSAARWQTFRLFMMPFGVSSFATLIKGKGYVLVFPSDPWLLGASVSACVAFVLGCQVLRLAARVGPSPGR</sequence>
<feature type="transmembrane region" description="Helical" evidence="1">
    <location>
        <begin position="76"/>
        <end position="98"/>
    </location>
</feature>
<evidence type="ECO:0000313" key="3">
    <source>
        <dbReference type="Proteomes" id="UP001180536"/>
    </source>
</evidence>
<accession>A0ABU1Z804</accession>
<evidence type="ECO:0000313" key="2">
    <source>
        <dbReference type="EMBL" id="MDR7296756.1"/>
    </source>
</evidence>
<protein>
    <submittedName>
        <fullName evidence="2">Uncharacterized protein</fullName>
    </submittedName>
</protein>
<dbReference type="Proteomes" id="UP001180536">
    <property type="component" value="Unassembled WGS sequence"/>
</dbReference>
<keyword evidence="1" id="KW-1133">Transmembrane helix</keyword>
<feature type="transmembrane region" description="Helical" evidence="1">
    <location>
        <begin position="38"/>
        <end position="55"/>
    </location>
</feature>
<comment type="caution">
    <text evidence="2">The sequence shown here is derived from an EMBL/GenBank/DDBJ whole genome shotgun (WGS) entry which is preliminary data.</text>
</comment>
<name>A0ABU1Z804_9BURK</name>
<organism evidence="2 3">
    <name type="scientific">Pelomonas aquatica</name>
    <dbReference type="NCBI Taxonomy" id="431058"/>
    <lineage>
        <taxon>Bacteria</taxon>
        <taxon>Pseudomonadati</taxon>
        <taxon>Pseudomonadota</taxon>
        <taxon>Betaproteobacteria</taxon>
        <taxon>Burkholderiales</taxon>
        <taxon>Sphaerotilaceae</taxon>
        <taxon>Roseateles</taxon>
    </lineage>
</organism>
<dbReference type="EMBL" id="JAVDXQ010000003">
    <property type="protein sequence ID" value="MDR7296756.1"/>
    <property type="molecule type" value="Genomic_DNA"/>
</dbReference>
<feature type="transmembrane region" description="Helical" evidence="1">
    <location>
        <begin position="104"/>
        <end position="127"/>
    </location>
</feature>
<dbReference type="RefSeq" id="WP_056874509.1">
    <property type="nucleotide sequence ID" value="NZ_JAVDXQ010000003.1"/>
</dbReference>